<accession>A0ABW0GQV1</accession>
<proteinExistence type="predicted"/>
<name>A0ABW0GQV1_9MICO</name>
<dbReference type="RefSeq" id="WP_340269577.1">
    <property type="nucleotide sequence ID" value="NZ_JBBEOG010000004.1"/>
</dbReference>
<organism evidence="1 2">
    <name type="scientific">Aquipuribacter nitratireducens</name>
    <dbReference type="NCBI Taxonomy" id="650104"/>
    <lineage>
        <taxon>Bacteria</taxon>
        <taxon>Bacillati</taxon>
        <taxon>Actinomycetota</taxon>
        <taxon>Actinomycetes</taxon>
        <taxon>Micrococcales</taxon>
        <taxon>Intrasporangiaceae</taxon>
        <taxon>Aquipuribacter</taxon>
    </lineage>
</organism>
<sequence length="94" mass="10233">MSREDPGATGHEAVLARLARIPEGTSRVRYRGRTWSVTRTVQQGGRVQKLWGEELGGTGVVSANIYVTSGGERFRPCEMPAATVVAFLDGWEPT</sequence>
<gene>
    <name evidence="1" type="ORF">ACFPJ6_12620</name>
</gene>
<reference evidence="2" key="1">
    <citation type="journal article" date="2019" name="Int. J. Syst. Evol. Microbiol.">
        <title>The Global Catalogue of Microorganisms (GCM) 10K type strain sequencing project: providing services to taxonomists for standard genome sequencing and annotation.</title>
        <authorList>
            <consortium name="The Broad Institute Genomics Platform"/>
            <consortium name="The Broad Institute Genome Sequencing Center for Infectious Disease"/>
            <person name="Wu L."/>
            <person name="Ma J."/>
        </authorList>
    </citation>
    <scope>NUCLEOTIDE SEQUENCE [LARGE SCALE GENOMIC DNA]</scope>
    <source>
        <strain evidence="2">CCUG 43114</strain>
    </source>
</reference>
<comment type="caution">
    <text evidence="1">The sequence shown here is derived from an EMBL/GenBank/DDBJ whole genome shotgun (WGS) entry which is preliminary data.</text>
</comment>
<dbReference type="EMBL" id="JBHSLD010000009">
    <property type="protein sequence ID" value="MFC5381634.1"/>
    <property type="molecule type" value="Genomic_DNA"/>
</dbReference>
<evidence type="ECO:0000313" key="1">
    <source>
        <dbReference type="EMBL" id="MFC5381634.1"/>
    </source>
</evidence>
<keyword evidence="2" id="KW-1185">Reference proteome</keyword>
<evidence type="ECO:0000313" key="2">
    <source>
        <dbReference type="Proteomes" id="UP001596122"/>
    </source>
</evidence>
<dbReference type="Proteomes" id="UP001596122">
    <property type="component" value="Unassembled WGS sequence"/>
</dbReference>
<protein>
    <submittedName>
        <fullName evidence="1">Peptide methionine sulfoxide reductase</fullName>
    </submittedName>
</protein>